<comment type="caution">
    <text evidence="2">The sequence shown here is derived from an EMBL/GenBank/DDBJ whole genome shotgun (WGS) entry which is preliminary data.</text>
</comment>
<reference evidence="2 3" key="1">
    <citation type="submission" date="2019-02" db="EMBL/GenBank/DDBJ databases">
        <title>Genomic Encyclopedia of Type Strains, Phase IV (KMG-IV): sequencing the most valuable type-strain genomes for metagenomic binning, comparative biology and taxonomic classification.</title>
        <authorList>
            <person name="Goeker M."/>
        </authorList>
    </citation>
    <scope>NUCLEOTIDE SEQUENCE [LARGE SCALE GENOMIC DNA]</scope>
    <source>
        <strain evidence="2 3">DSM 18116</strain>
    </source>
</reference>
<protein>
    <submittedName>
        <fullName evidence="2">Nucleoside-diphosphate-sugar epimerase</fullName>
    </submittedName>
</protein>
<proteinExistence type="predicted"/>
<keyword evidence="3" id="KW-1185">Reference proteome</keyword>
<evidence type="ECO:0000313" key="2">
    <source>
        <dbReference type="EMBL" id="RZS72268.1"/>
    </source>
</evidence>
<sequence>MGLHTILGANGTIADALVPVLQANNEKIRLVSRKPKPVPGAETFTADVTSREQVFAAVKGSEIVYLLVGIQYNIDVWRRDWPVIIRNVIDACKAANATLVFFDNAYMYGKVDGPITEETPYRPSSKKGQVRAGIATTLQEEMRSGGLKAIIARAVDFYGPGVTEKSAPGLLVFTNMRKGKKAQWFINPNVPRSYNYTPDAGKALYMLAKTPSATGQVWHLPTVDPPLTGKQFVAMAAKYMNASDKVKVLPRWILKIAGLFNPFIKEMYEMHYQDELPFVFNSSKFEKAFDFKPTSWEEGIRQTAEWYKQQPVG</sequence>
<evidence type="ECO:0000313" key="3">
    <source>
        <dbReference type="Proteomes" id="UP000293874"/>
    </source>
</evidence>
<name>A0A4Q7MUL3_9BACT</name>
<dbReference type="InterPro" id="IPR036291">
    <property type="entry name" value="NAD(P)-bd_dom_sf"/>
</dbReference>
<dbReference type="RefSeq" id="WP_130542703.1">
    <property type="nucleotide sequence ID" value="NZ_CP042431.1"/>
</dbReference>
<evidence type="ECO:0000259" key="1">
    <source>
        <dbReference type="Pfam" id="PF01370"/>
    </source>
</evidence>
<dbReference type="InterPro" id="IPR001509">
    <property type="entry name" value="Epimerase_deHydtase"/>
</dbReference>
<dbReference type="OrthoDB" id="112777at2"/>
<organism evidence="2 3">
    <name type="scientific">Pseudobacter ginsenosidimutans</name>
    <dbReference type="NCBI Taxonomy" id="661488"/>
    <lineage>
        <taxon>Bacteria</taxon>
        <taxon>Pseudomonadati</taxon>
        <taxon>Bacteroidota</taxon>
        <taxon>Chitinophagia</taxon>
        <taxon>Chitinophagales</taxon>
        <taxon>Chitinophagaceae</taxon>
        <taxon>Pseudobacter</taxon>
    </lineage>
</organism>
<feature type="domain" description="NAD-dependent epimerase/dehydratase" evidence="1">
    <location>
        <begin position="6"/>
        <end position="214"/>
    </location>
</feature>
<accession>A0A4Q7MUL3</accession>
<dbReference type="Gene3D" id="3.40.50.720">
    <property type="entry name" value="NAD(P)-binding Rossmann-like Domain"/>
    <property type="match status" value="1"/>
</dbReference>
<dbReference type="InterPro" id="IPR050177">
    <property type="entry name" value="Lipid_A_modif_metabolic_enz"/>
</dbReference>
<dbReference type="PANTHER" id="PTHR43245">
    <property type="entry name" value="BIFUNCTIONAL POLYMYXIN RESISTANCE PROTEIN ARNA"/>
    <property type="match status" value="1"/>
</dbReference>
<gene>
    <name evidence="2" type="ORF">EV199_4184</name>
</gene>
<dbReference type="Pfam" id="PF01370">
    <property type="entry name" value="Epimerase"/>
    <property type="match status" value="1"/>
</dbReference>
<dbReference type="Proteomes" id="UP000293874">
    <property type="component" value="Unassembled WGS sequence"/>
</dbReference>
<dbReference type="SUPFAM" id="SSF51735">
    <property type="entry name" value="NAD(P)-binding Rossmann-fold domains"/>
    <property type="match status" value="1"/>
</dbReference>
<dbReference type="EMBL" id="SGXA01000002">
    <property type="protein sequence ID" value="RZS72268.1"/>
    <property type="molecule type" value="Genomic_DNA"/>
</dbReference>
<dbReference type="AlphaFoldDB" id="A0A4Q7MUL3"/>
<dbReference type="PANTHER" id="PTHR43245:SF13">
    <property type="entry name" value="UDP-D-APIOSE_UDP-D-XYLOSE SYNTHASE 2"/>
    <property type="match status" value="1"/>
</dbReference>